<sequence length="90" mass="10082">MSTPKMSVIELNHDHKELLGYEIPYKDLGYQNLLENIPDVLKVNGNLLTAGVSLIASEKIAHVNNLVVKQKTGKRQGVDSKRRGKSYHQV</sequence>
<dbReference type="Gene3D" id="3.30.420.610">
    <property type="entry name" value="LOTUS domain-like"/>
    <property type="match status" value="1"/>
</dbReference>
<dbReference type="InterPro" id="IPR041966">
    <property type="entry name" value="LOTUS-like"/>
</dbReference>
<organism evidence="2 3">
    <name type="scientific">Henosepilachna vigintioctopunctata</name>
    <dbReference type="NCBI Taxonomy" id="420089"/>
    <lineage>
        <taxon>Eukaryota</taxon>
        <taxon>Metazoa</taxon>
        <taxon>Ecdysozoa</taxon>
        <taxon>Arthropoda</taxon>
        <taxon>Hexapoda</taxon>
        <taxon>Insecta</taxon>
        <taxon>Pterygota</taxon>
        <taxon>Neoptera</taxon>
        <taxon>Endopterygota</taxon>
        <taxon>Coleoptera</taxon>
        <taxon>Polyphaga</taxon>
        <taxon>Cucujiformia</taxon>
        <taxon>Coccinelloidea</taxon>
        <taxon>Coccinellidae</taxon>
        <taxon>Epilachninae</taxon>
        <taxon>Epilachnini</taxon>
        <taxon>Henosepilachna</taxon>
    </lineage>
</organism>
<evidence type="ECO:0000313" key="3">
    <source>
        <dbReference type="Proteomes" id="UP001431783"/>
    </source>
</evidence>
<dbReference type="Proteomes" id="UP001431783">
    <property type="component" value="Unassembled WGS sequence"/>
</dbReference>
<dbReference type="EMBL" id="JARQZJ010000139">
    <property type="protein sequence ID" value="KAK9892823.1"/>
    <property type="molecule type" value="Genomic_DNA"/>
</dbReference>
<reference evidence="2 3" key="1">
    <citation type="submission" date="2023-03" db="EMBL/GenBank/DDBJ databases">
        <title>Genome insight into feeding habits of ladybird beetles.</title>
        <authorList>
            <person name="Li H.-S."/>
            <person name="Huang Y.-H."/>
            <person name="Pang H."/>
        </authorList>
    </citation>
    <scope>NUCLEOTIDE SEQUENCE [LARGE SCALE GENOMIC DNA]</scope>
    <source>
        <strain evidence="2">SYSU_2023b</strain>
        <tissue evidence="2">Whole body</tissue>
    </source>
</reference>
<evidence type="ECO:0000313" key="2">
    <source>
        <dbReference type="EMBL" id="KAK9892823.1"/>
    </source>
</evidence>
<evidence type="ECO:0000256" key="1">
    <source>
        <dbReference type="SAM" id="MobiDB-lite"/>
    </source>
</evidence>
<accession>A0AAW1VC89</accession>
<comment type="caution">
    <text evidence="2">The sequence shown here is derived from an EMBL/GenBank/DDBJ whole genome shotgun (WGS) entry which is preliminary data.</text>
</comment>
<proteinExistence type="predicted"/>
<dbReference type="AlphaFoldDB" id="A0AAW1VC89"/>
<keyword evidence="3" id="KW-1185">Reference proteome</keyword>
<feature type="region of interest" description="Disordered" evidence="1">
    <location>
        <begin position="71"/>
        <end position="90"/>
    </location>
</feature>
<protein>
    <submittedName>
        <fullName evidence="2">Uncharacterized protein</fullName>
    </submittedName>
</protein>
<gene>
    <name evidence="2" type="ORF">WA026_022285</name>
</gene>
<name>A0AAW1VC89_9CUCU</name>